<dbReference type="InterPro" id="IPR036846">
    <property type="entry name" value="GM2-AP_sf"/>
</dbReference>
<keyword evidence="6" id="KW-1185">Reference proteome</keyword>
<gene>
    <name evidence="5" type="primary">NPC2_2</name>
    <name evidence="5" type="ORF">Daus18300_004798</name>
</gene>
<dbReference type="InterPro" id="IPR014756">
    <property type="entry name" value="Ig_E-set"/>
</dbReference>
<protein>
    <recommendedName>
        <fullName evidence="1">Phosphatidylglycerol/phosphatidylinositol transfer protein</fullName>
    </recommendedName>
</protein>
<accession>A0ABR3X669</accession>
<dbReference type="SMART" id="SM00737">
    <property type="entry name" value="ML"/>
    <property type="match status" value="1"/>
</dbReference>
<evidence type="ECO:0000256" key="1">
    <source>
        <dbReference type="ARBA" id="ARBA00016056"/>
    </source>
</evidence>
<evidence type="ECO:0000256" key="3">
    <source>
        <dbReference type="SAM" id="SignalP"/>
    </source>
</evidence>
<dbReference type="Gene3D" id="2.70.220.10">
    <property type="entry name" value="Ganglioside GM2 activator"/>
    <property type="match status" value="1"/>
</dbReference>
<evidence type="ECO:0000313" key="6">
    <source>
        <dbReference type="Proteomes" id="UP001583177"/>
    </source>
</evidence>
<dbReference type="Pfam" id="PF02221">
    <property type="entry name" value="E1_DerP2_DerF2"/>
    <property type="match status" value="1"/>
</dbReference>
<dbReference type="SUPFAM" id="SSF81296">
    <property type="entry name" value="E set domains"/>
    <property type="match status" value="1"/>
</dbReference>
<dbReference type="InterPro" id="IPR003172">
    <property type="entry name" value="ML_dom"/>
</dbReference>
<feature type="domain" description="MD-2-related lipid-recognition" evidence="4">
    <location>
        <begin position="30"/>
        <end position="154"/>
    </location>
</feature>
<keyword evidence="2 3" id="KW-0732">Signal</keyword>
<organism evidence="5 6">
    <name type="scientific">Diaporthe australafricana</name>
    <dbReference type="NCBI Taxonomy" id="127596"/>
    <lineage>
        <taxon>Eukaryota</taxon>
        <taxon>Fungi</taxon>
        <taxon>Dikarya</taxon>
        <taxon>Ascomycota</taxon>
        <taxon>Pezizomycotina</taxon>
        <taxon>Sordariomycetes</taxon>
        <taxon>Sordariomycetidae</taxon>
        <taxon>Diaporthales</taxon>
        <taxon>Diaporthaceae</taxon>
        <taxon>Diaporthe</taxon>
    </lineage>
</organism>
<evidence type="ECO:0000313" key="5">
    <source>
        <dbReference type="EMBL" id="KAL1871431.1"/>
    </source>
</evidence>
<sequence>MRSNLLDITLLLLHAGLVAAGKKVPGDNPLSLCSRNPAEDILQIEELNLSPNPVPRNGTLVFKARGRVTQAIEKGALVEVEAWEGNESVLDETFDLCDDLEWISDEECTPKEGVFSVSKKIVIEDDDLPDGAFSMRVDVKTAGGQQITCLTGEFKSSE</sequence>
<feature type="signal peptide" evidence="3">
    <location>
        <begin position="1"/>
        <end position="20"/>
    </location>
</feature>
<proteinExistence type="predicted"/>
<comment type="caution">
    <text evidence="5">The sequence shown here is derived from an EMBL/GenBank/DDBJ whole genome shotgun (WGS) entry which is preliminary data.</text>
</comment>
<feature type="chain" id="PRO_5045207472" description="Phosphatidylglycerol/phosphatidylinositol transfer protein" evidence="3">
    <location>
        <begin position="21"/>
        <end position="158"/>
    </location>
</feature>
<evidence type="ECO:0000259" key="4">
    <source>
        <dbReference type="SMART" id="SM00737"/>
    </source>
</evidence>
<name>A0ABR3X669_9PEZI</name>
<dbReference type="Proteomes" id="UP001583177">
    <property type="component" value="Unassembled WGS sequence"/>
</dbReference>
<evidence type="ECO:0000256" key="2">
    <source>
        <dbReference type="ARBA" id="ARBA00022729"/>
    </source>
</evidence>
<reference evidence="5 6" key="1">
    <citation type="journal article" date="2024" name="IMA Fungus">
        <title>IMA Genome - F19 : A genome assembly and annotation guide to empower mycologists, including annotated draft genome sequences of Ceratocystis pirilliformis, Diaporthe australafricana, Fusarium ophioides, Paecilomyces lecythidis, and Sporothrix stenoceras.</title>
        <authorList>
            <person name="Aylward J."/>
            <person name="Wilson A.M."/>
            <person name="Visagie C.M."/>
            <person name="Spraker J."/>
            <person name="Barnes I."/>
            <person name="Buitendag C."/>
            <person name="Ceriani C."/>
            <person name="Del Mar Angel L."/>
            <person name="du Plessis D."/>
            <person name="Fuchs T."/>
            <person name="Gasser K."/>
            <person name="Kramer D."/>
            <person name="Li W."/>
            <person name="Munsamy K."/>
            <person name="Piso A."/>
            <person name="Price J.L."/>
            <person name="Sonnekus B."/>
            <person name="Thomas C."/>
            <person name="van der Nest A."/>
            <person name="van Dijk A."/>
            <person name="van Heerden A."/>
            <person name="van Vuuren N."/>
            <person name="Yilmaz N."/>
            <person name="Duong T.A."/>
            <person name="van der Merwe N.A."/>
            <person name="Wingfield M.J."/>
            <person name="Wingfield B.D."/>
        </authorList>
    </citation>
    <scope>NUCLEOTIDE SEQUENCE [LARGE SCALE GENOMIC DNA]</scope>
    <source>
        <strain evidence="5 6">CMW 18300</strain>
    </source>
</reference>
<dbReference type="EMBL" id="JAWRVE010000033">
    <property type="protein sequence ID" value="KAL1871431.1"/>
    <property type="molecule type" value="Genomic_DNA"/>
</dbReference>